<dbReference type="PANTHER" id="PTHR43625">
    <property type="entry name" value="AFLATOXIN B1 ALDEHYDE REDUCTASE"/>
    <property type="match status" value="1"/>
</dbReference>
<dbReference type="RefSeq" id="WP_030359580.1">
    <property type="nucleotide sequence ID" value="NZ_CP021748.1"/>
</dbReference>
<dbReference type="GO" id="GO:0016491">
    <property type="term" value="F:oxidoreductase activity"/>
    <property type="evidence" value="ECO:0007669"/>
    <property type="project" value="UniProtKB-KW"/>
</dbReference>
<dbReference type="Gene3D" id="3.20.20.100">
    <property type="entry name" value="NADP-dependent oxidoreductase domain"/>
    <property type="match status" value="1"/>
</dbReference>
<gene>
    <name evidence="3" type="ORF">SMD44_00597</name>
</gene>
<keyword evidence="1" id="KW-0560">Oxidoreductase</keyword>
<name>A0A1Z1W476_9ACTN</name>
<evidence type="ECO:0000259" key="2">
    <source>
        <dbReference type="Pfam" id="PF00248"/>
    </source>
</evidence>
<accession>A0A1Z1W476</accession>
<evidence type="ECO:0000256" key="1">
    <source>
        <dbReference type="ARBA" id="ARBA00023002"/>
    </source>
</evidence>
<evidence type="ECO:0000313" key="3">
    <source>
        <dbReference type="EMBL" id="ARX81199.1"/>
    </source>
</evidence>
<dbReference type="PRINTS" id="PR00069">
    <property type="entry name" value="ALDKETRDTASE"/>
</dbReference>
<dbReference type="NCBIfam" id="NF007695">
    <property type="entry name" value="PRK10376.1"/>
    <property type="match status" value="1"/>
</dbReference>
<evidence type="ECO:0000313" key="4">
    <source>
        <dbReference type="Proteomes" id="UP000195880"/>
    </source>
</evidence>
<organism evidence="3 4">
    <name type="scientific">Streptomyces alboflavus</name>
    <dbReference type="NCBI Taxonomy" id="67267"/>
    <lineage>
        <taxon>Bacteria</taxon>
        <taxon>Bacillati</taxon>
        <taxon>Actinomycetota</taxon>
        <taxon>Actinomycetes</taxon>
        <taxon>Kitasatosporales</taxon>
        <taxon>Streptomycetaceae</taxon>
        <taxon>Streptomyces</taxon>
    </lineage>
</organism>
<dbReference type="eggNOG" id="COG0667">
    <property type="taxonomic scope" value="Bacteria"/>
</dbReference>
<dbReference type="InterPro" id="IPR020471">
    <property type="entry name" value="AKR"/>
</dbReference>
<sequence length="290" mass="31547">MSTSNTSRPADASGSFALGGDLPVNRLGYGAMQLTGPGVWGEPKDRDEAVRVLRRAVELGVTFIDTADSYGPIVNEVLIREALHPYADDLVIATKAGLTRSGPDDWRAVGRPEYLRQQTELSLRHLGVERIDLFQLHRIDAQVPLADQLGELVLLQKEGKIRHIGVSEVTVDQLKESREHAEIVSVQNQYNLVNRGSEDVLEYAERENIAFIPWFPMATGELARPGGPLDAAAKEHGASPSQLALAWLLRRSPVVLPIPGTSKVAHLEQNTAAAEITLTDAQFEALAAAV</sequence>
<dbReference type="InterPro" id="IPR050791">
    <property type="entry name" value="Aldo-Keto_reductase"/>
</dbReference>
<dbReference type="InterPro" id="IPR023210">
    <property type="entry name" value="NADP_OxRdtase_dom"/>
</dbReference>
<dbReference type="OrthoDB" id="9768793at2"/>
<dbReference type="SUPFAM" id="SSF51430">
    <property type="entry name" value="NAD(P)-linked oxidoreductase"/>
    <property type="match status" value="1"/>
</dbReference>
<protein>
    <submittedName>
        <fullName evidence="3">Oxidoreductase</fullName>
    </submittedName>
</protein>
<reference evidence="3 4" key="1">
    <citation type="submission" date="2017-05" db="EMBL/GenBank/DDBJ databases">
        <title>Streptomyces alboflavus Genome sequencing and assembly.</title>
        <authorList>
            <person name="Wang Y."/>
            <person name="Du B."/>
            <person name="Ding Y."/>
            <person name="Liu H."/>
            <person name="Hou Q."/>
            <person name="Liu K."/>
            <person name="Wang C."/>
            <person name="Yao L."/>
        </authorList>
    </citation>
    <scope>NUCLEOTIDE SEQUENCE [LARGE SCALE GENOMIC DNA]</scope>
    <source>
        <strain evidence="3 4">MDJK44</strain>
    </source>
</reference>
<dbReference type="KEGG" id="salf:SMD44_00597"/>
<dbReference type="Pfam" id="PF00248">
    <property type="entry name" value="Aldo_ket_red"/>
    <property type="match status" value="1"/>
</dbReference>
<dbReference type="EMBL" id="CP021748">
    <property type="protein sequence ID" value="ARX81199.1"/>
    <property type="molecule type" value="Genomic_DNA"/>
</dbReference>
<dbReference type="STRING" id="67267.GCA_000716675_02624"/>
<proteinExistence type="predicted"/>
<dbReference type="AlphaFoldDB" id="A0A1Z1W476"/>
<dbReference type="PANTHER" id="PTHR43625:SF40">
    <property type="entry name" value="ALDO-KETO REDUCTASE YAKC [NADP(+)]"/>
    <property type="match status" value="1"/>
</dbReference>
<dbReference type="InterPro" id="IPR036812">
    <property type="entry name" value="NAD(P)_OxRdtase_dom_sf"/>
</dbReference>
<dbReference type="Proteomes" id="UP000195880">
    <property type="component" value="Chromosome"/>
</dbReference>
<dbReference type="GO" id="GO:0005737">
    <property type="term" value="C:cytoplasm"/>
    <property type="evidence" value="ECO:0007669"/>
    <property type="project" value="TreeGrafter"/>
</dbReference>
<dbReference type="CDD" id="cd19088">
    <property type="entry name" value="AKR_AKR13B1"/>
    <property type="match status" value="1"/>
</dbReference>
<feature type="domain" description="NADP-dependent oxidoreductase" evidence="2">
    <location>
        <begin position="26"/>
        <end position="288"/>
    </location>
</feature>
<keyword evidence="4" id="KW-1185">Reference proteome</keyword>